<sequence>MVSSQRIPYYQKLENFTLSSKKRYERMLKRRRDAVVEDFVKGEFLRFLKLADYAEVVIDSWKGTYGTCLCGDDDRQPAVPDFLEPNVRPDTPPAADAGAGEPLETGGEYAGEFGEEEGEYLLASAPGLEFSREEIAEEEELEEEASEDLSEQGCARFSEAEPCKCIHDFMMPFPPDEYDFPFNTDKN</sequence>
<evidence type="ECO:0000256" key="1">
    <source>
        <dbReference type="SAM" id="MobiDB-lite"/>
    </source>
</evidence>
<gene>
    <name evidence="2" type="ORF">NTJ_08373</name>
</gene>
<evidence type="ECO:0000313" key="3">
    <source>
        <dbReference type="Proteomes" id="UP001307889"/>
    </source>
</evidence>
<feature type="region of interest" description="Disordered" evidence="1">
    <location>
        <begin position="86"/>
        <end position="111"/>
    </location>
</feature>
<proteinExistence type="predicted"/>
<feature type="compositionally biased region" description="Low complexity" evidence="1">
    <location>
        <begin position="93"/>
        <end position="111"/>
    </location>
</feature>
<name>A0ABN7ATP7_9HEMI</name>
<organism evidence="2 3">
    <name type="scientific">Nesidiocoris tenuis</name>
    <dbReference type="NCBI Taxonomy" id="355587"/>
    <lineage>
        <taxon>Eukaryota</taxon>
        <taxon>Metazoa</taxon>
        <taxon>Ecdysozoa</taxon>
        <taxon>Arthropoda</taxon>
        <taxon>Hexapoda</taxon>
        <taxon>Insecta</taxon>
        <taxon>Pterygota</taxon>
        <taxon>Neoptera</taxon>
        <taxon>Paraneoptera</taxon>
        <taxon>Hemiptera</taxon>
        <taxon>Heteroptera</taxon>
        <taxon>Panheteroptera</taxon>
        <taxon>Cimicomorpha</taxon>
        <taxon>Miridae</taxon>
        <taxon>Dicyphina</taxon>
        <taxon>Nesidiocoris</taxon>
    </lineage>
</organism>
<keyword evidence="3" id="KW-1185">Reference proteome</keyword>
<reference evidence="2 3" key="1">
    <citation type="submission" date="2023-09" db="EMBL/GenBank/DDBJ databases">
        <title>Nesidiocoris tenuis whole genome shotgun sequence.</title>
        <authorList>
            <person name="Shibata T."/>
            <person name="Shimoda M."/>
            <person name="Kobayashi T."/>
            <person name="Uehara T."/>
        </authorList>
    </citation>
    <scope>NUCLEOTIDE SEQUENCE [LARGE SCALE GENOMIC DNA]</scope>
    <source>
        <strain evidence="2 3">Japan</strain>
    </source>
</reference>
<accession>A0ABN7ATP7</accession>
<evidence type="ECO:0000313" key="2">
    <source>
        <dbReference type="EMBL" id="BES95561.1"/>
    </source>
</evidence>
<protein>
    <submittedName>
        <fullName evidence="2">Uncharacterized protein</fullName>
    </submittedName>
</protein>
<dbReference type="Proteomes" id="UP001307889">
    <property type="component" value="Chromosome 6"/>
</dbReference>
<dbReference type="EMBL" id="AP028914">
    <property type="protein sequence ID" value="BES95561.1"/>
    <property type="molecule type" value="Genomic_DNA"/>
</dbReference>